<accession>A0A839HDY7</accession>
<dbReference type="RefSeq" id="WP_182584770.1">
    <property type="nucleotide sequence ID" value="NZ_JABVCQ010000037.1"/>
</dbReference>
<dbReference type="EMBL" id="JABVCQ010000037">
    <property type="protein sequence ID" value="MBB1127145.1"/>
    <property type="molecule type" value="Genomic_DNA"/>
</dbReference>
<dbReference type="Proteomes" id="UP000548632">
    <property type="component" value="Unassembled WGS sequence"/>
</dbReference>
<dbReference type="AlphaFoldDB" id="A0A839HDY7"/>
<organism evidence="2 3">
    <name type="scientific">Thiospirillum jenense</name>
    <dbReference type="NCBI Taxonomy" id="1653858"/>
    <lineage>
        <taxon>Bacteria</taxon>
        <taxon>Pseudomonadati</taxon>
        <taxon>Pseudomonadota</taxon>
        <taxon>Gammaproteobacteria</taxon>
        <taxon>Chromatiales</taxon>
        <taxon>Chromatiaceae</taxon>
        <taxon>Thiospirillum</taxon>
    </lineage>
</organism>
<keyword evidence="3" id="KW-1185">Reference proteome</keyword>
<evidence type="ECO:0000313" key="2">
    <source>
        <dbReference type="EMBL" id="MBB1127145.1"/>
    </source>
</evidence>
<dbReference type="NCBIfam" id="TIGR02584">
    <property type="entry name" value="cas_NE0113"/>
    <property type="match status" value="1"/>
</dbReference>
<comment type="caution">
    <text evidence="2">The sequence shown here is derived from an EMBL/GenBank/DDBJ whole genome shotgun (WGS) entry which is preliminary data.</text>
</comment>
<proteinExistence type="predicted"/>
<dbReference type="InterPro" id="IPR013413">
    <property type="entry name" value="CRISPR-assoc_prot_NE0113"/>
</dbReference>
<evidence type="ECO:0000259" key="1">
    <source>
        <dbReference type="Pfam" id="PF09623"/>
    </source>
</evidence>
<protein>
    <submittedName>
        <fullName evidence="2">TIGR02584 family CRISPR-associated protein</fullName>
    </submittedName>
</protein>
<sequence>MIAPLPHTYSRRILLAVTGLSPQILTETVYALAVMQQPAYIPTEIHLITTSEGANRARLSLLSDDPGWFHRLRRDYGLPEITFNLNNIHVLCDANGVELNDIRTPEDNIRMADLIAEQVRDLTADPASALHVSIAGGRKTMGYYVGYALSLFGRPQDRLSHVLVSEPFESSWDFFYPTPFSRVIEIRRPGATDPQLVDTAAAKITLAEIPFVRLRDGVPERLQQGHAGFEETIIAAQRAQQSPELSINLAQGCVIASGEPIKMPPKLLAFYSLMARRLLENQEDVRWADDDLHVVYLREHQLIGGSEDHHESVKNTLTKDGMTEEFFNECKSGVNKILRKSLGTALAKHYEIHGSGKRPKTRFGLTLDPDMVQFFNSDD</sequence>
<dbReference type="Pfam" id="PF09623">
    <property type="entry name" value="Cas_NE0113"/>
    <property type="match status" value="1"/>
</dbReference>
<name>A0A839HDY7_9GAMM</name>
<gene>
    <name evidence="2" type="ORF">HUK38_13065</name>
</gene>
<dbReference type="InterPro" id="IPR019092">
    <property type="entry name" value="SSO2081-like_dom"/>
</dbReference>
<feature type="domain" description="CRISPR system ring nuclease SSO2081-like" evidence="1">
    <location>
        <begin position="21"/>
        <end position="237"/>
    </location>
</feature>
<reference evidence="2 3" key="1">
    <citation type="journal article" date="2020" name="Arch. Microbiol.">
        <title>The genome sequence of the giant phototrophic gammaproteobacterium Thiospirillum jenense gives insight into its physiological properties and phylogenetic relationships.</title>
        <authorList>
            <person name="Imhoff J.F."/>
            <person name="Meyer T.E."/>
            <person name="Kyndt J.A."/>
        </authorList>
    </citation>
    <scope>NUCLEOTIDE SEQUENCE [LARGE SCALE GENOMIC DNA]</scope>
    <source>
        <strain evidence="2 3">DSM 216</strain>
    </source>
</reference>
<evidence type="ECO:0000313" key="3">
    <source>
        <dbReference type="Proteomes" id="UP000548632"/>
    </source>
</evidence>
<dbReference type="CDD" id="cd09741">
    <property type="entry name" value="Csx1_III-U"/>
    <property type="match status" value="1"/>
</dbReference>